<evidence type="ECO:0000256" key="3">
    <source>
        <dbReference type="PIRSR" id="PIRSR004848-1"/>
    </source>
</evidence>
<name>A0A2T0UDS2_9MICO</name>
<comment type="caution">
    <text evidence="6">The sequence shown here is derived from an EMBL/GenBank/DDBJ whole genome shotgun (WGS) entry which is preliminary data.</text>
</comment>
<keyword evidence="1 2" id="KW-0663">Pyridoxal phosphate</keyword>
<proteinExistence type="inferred from homology"/>
<dbReference type="InterPro" id="IPR001608">
    <property type="entry name" value="Ala_racemase_N"/>
</dbReference>
<evidence type="ECO:0000256" key="2">
    <source>
        <dbReference type="HAMAP-Rule" id="MF_02087"/>
    </source>
</evidence>
<dbReference type="HAMAP" id="MF_02087">
    <property type="entry name" value="PLP_homeostasis"/>
    <property type="match status" value="1"/>
</dbReference>
<dbReference type="CDD" id="cd00635">
    <property type="entry name" value="PLPDE_III_YBL036c_like"/>
    <property type="match status" value="1"/>
</dbReference>
<protein>
    <recommendedName>
        <fullName evidence="2">Pyridoxal phosphate homeostasis protein</fullName>
        <shortName evidence="2">PLP homeostasis protein</shortName>
    </recommendedName>
</protein>
<feature type="domain" description="Alanine racemase N-terminal" evidence="5">
    <location>
        <begin position="12"/>
        <end position="236"/>
    </location>
</feature>
<dbReference type="InterPro" id="IPR011078">
    <property type="entry name" value="PyrdxlP_homeostasis"/>
</dbReference>
<dbReference type="InterPro" id="IPR029066">
    <property type="entry name" value="PLP-binding_barrel"/>
</dbReference>
<evidence type="ECO:0000259" key="5">
    <source>
        <dbReference type="Pfam" id="PF01168"/>
    </source>
</evidence>
<evidence type="ECO:0000256" key="1">
    <source>
        <dbReference type="ARBA" id="ARBA00022898"/>
    </source>
</evidence>
<organism evidence="6 7">
    <name type="scientific">Knoellia remsis</name>
    <dbReference type="NCBI Taxonomy" id="407159"/>
    <lineage>
        <taxon>Bacteria</taxon>
        <taxon>Bacillati</taxon>
        <taxon>Actinomycetota</taxon>
        <taxon>Actinomycetes</taxon>
        <taxon>Micrococcales</taxon>
        <taxon>Intrasporangiaceae</taxon>
        <taxon>Knoellia</taxon>
    </lineage>
</organism>
<reference evidence="6 7" key="1">
    <citation type="submission" date="2018-03" db="EMBL/GenBank/DDBJ databases">
        <title>Genomic Encyclopedia of Archaeal and Bacterial Type Strains, Phase II (KMG-II): from individual species to whole genera.</title>
        <authorList>
            <person name="Goeker M."/>
        </authorList>
    </citation>
    <scope>NUCLEOTIDE SEQUENCE [LARGE SCALE GENOMIC DNA]</scope>
    <source>
        <strain evidence="6 7">ATCC BAA-1496</strain>
    </source>
</reference>
<comment type="similarity">
    <text evidence="2 4">Belongs to the pyridoxal phosphate-binding protein YggS/PROSC family.</text>
</comment>
<dbReference type="AlphaFoldDB" id="A0A2T0UDS2"/>
<evidence type="ECO:0000313" key="6">
    <source>
        <dbReference type="EMBL" id="PRY56069.1"/>
    </source>
</evidence>
<feature type="modified residue" description="N6-(pyridoxal phosphate)lysine" evidence="2 3">
    <location>
        <position position="40"/>
    </location>
</feature>
<dbReference type="Pfam" id="PF01168">
    <property type="entry name" value="Ala_racemase_N"/>
    <property type="match status" value="1"/>
</dbReference>
<dbReference type="NCBIfam" id="TIGR00044">
    <property type="entry name" value="YggS family pyridoxal phosphate-dependent enzyme"/>
    <property type="match status" value="1"/>
</dbReference>
<dbReference type="Proteomes" id="UP000237822">
    <property type="component" value="Unassembled WGS sequence"/>
</dbReference>
<dbReference type="EMBL" id="PVTI01000020">
    <property type="protein sequence ID" value="PRY56069.1"/>
    <property type="molecule type" value="Genomic_DNA"/>
</dbReference>
<accession>A0A2T0UDS2</accession>
<gene>
    <name evidence="6" type="ORF">BCF74_12016</name>
</gene>
<dbReference type="RefSeq" id="WP_245889325.1">
    <property type="nucleotide sequence ID" value="NZ_PVTI01000020.1"/>
</dbReference>
<comment type="cofactor">
    <cofactor evidence="3">
        <name>pyridoxal 5'-phosphate</name>
        <dbReference type="ChEBI" id="CHEBI:597326"/>
    </cofactor>
</comment>
<sequence length="240" mass="25077">MTVRRDELAARLDEVRARIADAARASGRDPREVELVVVTKRFPASDADLLAELGVTHIGENKDQEAAAKVAELAHRDALTVHFVGQLQSNKAAHVASYADVVQSLDRPKLVGALDRAAQRHGRTLDVLVQVGLDEGGEDAAAGVAGRGGVAPEEAARLSDLVASAEALRLRGVMGVAPRDGDPRPAFARLREVADGIRADHSDATWLSAGMSGDLEAAVAEGATHLRVGTAILGTRASLG</sequence>
<dbReference type="PIRSF" id="PIRSF004848">
    <property type="entry name" value="YBL036c_PLPDEIII"/>
    <property type="match status" value="1"/>
</dbReference>
<dbReference type="PANTHER" id="PTHR10146:SF14">
    <property type="entry name" value="PYRIDOXAL PHOSPHATE HOMEOSTASIS PROTEIN"/>
    <property type="match status" value="1"/>
</dbReference>
<dbReference type="Gene3D" id="3.20.20.10">
    <property type="entry name" value="Alanine racemase"/>
    <property type="match status" value="1"/>
</dbReference>
<evidence type="ECO:0000256" key="4">
    <source>
        <dbReference type="RuleBase" id="RU004514"/>
    </source>
</evidence>
<dbReference type="PANTHER" id="PTHR10146">
    <property type="entry name" value="PROLINE SYNTHETASE CO-TRANSCRIBED BACTERIAL HOMOLOG PROTEIN"/>
    <property type="match status" value="1"/>
</dbReference>
<comment type="function">
    <text evidence="2">Pyridoxal 5'-phosphate (PLP)-binding protein, which is involved in PLP homeostasis.</text>
</comment>
<evidence type="ECO:0000313" key="7">
    <source>
        <dbReference type="Proteomes" id="UP000237822"/>
    </source>
</evidence>
<dbReference type="GO" id="GO:0030170">
    <property type="term" value="F:pyridoxal phosphate binding"/>
    <property type="evidence" value="ECO:0007669"/>
    <property type="project" value="UniProtKB-UniRule"/>
</dbReference>
<dbReference type="SUPFAM" id="SSF51419">
    <property type="entry name" value="PLP-binding barrel"/>
    <property type="match status" value="1"/>
</dbReference>
<keyword evidence="7" id="KW-1185">Reference proteome</keyword>